<name>A0ABS4G699_9CLOT</name>
<reference evidence="1 2" key="1">
    <citation type="submission" date="2021-03" db="EMBL/GenBank/DDBJ databases">
        <title>Genomic Encyclopedia of Type Strains, Phase IV (KMG-IV): sequencing the most valuable type-strain genomes for metagenomic binning, comparative biology and taxonomic classification.</title>
        <authorList>
            <person name="Goeker M."/>
        </authorList>
    </citation>
    <scope>NUCLEOTIDE SEQUENCE [LARGE SCALE GENOMIC DNA]</scope>
    <source>
        <strain evidence="1 2">DSM 6139</strain>
    </source>
</reference>
<evidence type="ECO:0000313" key="1">
    <source>
        <dbReference type="EMBL" id="MBP1920086.1"/>
    </source>
</evidence>
<dbReference type="RefSeq" id="WP_209460264.1">
    <property type="nucleotide sequence ID" value="NZ_JAGGKC010000023.1"/>
</dbReference>
<evidence type="ECO:0000313" key="2">
    <source>
        <dbReference type="Proteomes" id="UP001519271"/>
    </source>
</evidence>
<comment type="caution">
    <text evidence="1">The sequence shown here is derived from an EMBL/GenBank/DDBJ whole genome shotgun (WGS) entry which is preliminary data.</text>
</comment>
<proteinExistence type="predicted"/>
<dbReference type="Proteomes" id="UP001519271">
    <property type="component" value="Unassembled WGS sequence"/>
</dbReference>
<organism evidence="1 2">
    <name type="scientific">Youngiibacter multivorans</name>
    <dbReference type="NCBI Taxonomy" id="937251"/>
    <lineage>
        <taxon>Bacteria</taxon>
        <taxon>Bacillati</taxon>
        <taxon>Bacillota</taxon>
        <taxon>Clostridia</taxon>
        <taxon>Eubacteriales</taxon>
        <taxon>Clostridiaceae</taxon>
        <taxon>Youngiibacter</taxon>
    </lineage>
</organism>
<keyword evidence="2" id="KW-1185">Reference proteome</keyword>
<dbReference type="EMBL" id="JAGGKC010000023">
    <property type="protein sequence ID" value="MBP1920086.1"/>
    <property type="molecule type" value="Genomic_DNA"/>
</dbReference>
<sequence>MRRYEGRLLVELMIAIVLMALMLPSPKRTAAEGSVSYKEDAAIIFMGVVIGELKKSAETKSIRRVYIPDSTIRIYKGMLLLKKIQLPSGSKLTMTGVTTLEIGAGPNWYYDITGVPSANGRIYFHIGGVKQCEIMINFGTQAMDIR</sequence>
<protein>
    <submittedName>
        <fullName evidence="1">Uncharacterized protein</fullName>
    </submittedName>
</protein>
<gene>
    <name evidence="1" type="ORF">J2Z34_002584</name>
</gene>
<accession>A0ABS4G699</accession>